<evidence type="ECO:0000313" key="2">
    <source>
        <dbReference type="Proteomes" id="UP000779508"/>
    </source>
</evidence>
<dbReference type="RefSeq" id="WP_216417074.1">
    <property type="nucleotide sequence ID" value="NZ_JAHLQK010000004.1"/>
</dbReference>
<organism evidence="1 2">
    <name type="scientific">Alkaliphilus flagellatus</name>
    <dbReference type="NCBI Taxonomy" id="2841507"/>
    <lineage>
        <taxon>Bacteria</taxon>
        <taxon>Bacillati</taxon>
        <taxon>Bacillota</taxon>
        <taxon>Clostridia</taxon>
        <taxon>Peptostreptococcales</taxon>
        <taxon>Natronincolaceae</taxon>
        <taxon>Alkaliphilus</taxon>
    </lineage>
</organism>
<dbReference type="Proteomes" id="UP000779508">
    <property type="component" value="Unassembled WGS sequence"/>
</dbReference>
<keyword evidence="2" id="KW-1185">Reference proteome</keyword>
<proteinExistence type="predicted"/>
<gene>
    <name evidence="1" type="ORF">KQI88_10360</name>
</gene>
<comment type="caution">
    <text evidence="1">The sequence shown here is derived from an EMBL/GenBank/DDBJ whole genome shotgun (WGS) entry which is preliminary data.</text>
</comment>
<accession>A0ABS6G2V4</accession>
<name>A0ABS6G2V4_9FIRM</name>
<sequence>MILILLWLFKEVRITYLKDRDFEIARIEQVLKVYGDLEVKILRYLENEKKESQYSLQQTISASYSFLSREIFKNVKIITIVIIRAN</sequence>
<evidence type="ECO:0000313" key="1">
    <source>
        <dbReference type="EMBL" id="MBU5676821.1"/>
    </source>
</evidence>
<reference evidence="1 2" key="1">
    <citation type="submission" date="2021-06" db="EMBL/GenBank/DDBJ databases">
        <authorList>
            <person name="Sun Q."/>
            <person name="Li D."/>
        </authorList>
    </citation>
    <scope>NUCLEOTIDE SEQUENCE [LARGE SCALE GENOMIC DNA]</scope>
    <source>
        <strain evidence="1 2">MSJ-5</strain>
    </source>
</reference>
<dbReference type="EMBL" id="JAHLQK010000004">
    <property type="protein sequence ID" value="MBU5676821.1"/>
    <property type="molecule type" value="Genomic_DNA"/>
</dbReference>
<protein>
    <submittedName>
        <fullName evidence="1">Uncharacterized protein</fullName>
    </submittedName>
</protein>